<dbReference type="InterPro" id="IPR003038">
    <property type="entry name" value="DAD/Ost2"/>
</dbReference>
<accession>A0AAW2YJI6</accession>
<evidence type="ECO:0000256" key="6">
    <source>
        <dbReference type="ARBA" id="ARBA00022989"/>
    </source>
</evidence>
<dbReference type="Proteomes" id="UP001431209">
    <property type="component" value="Unassembled WGS sequence"/>
</dbReference>
<feature type="transmembrane region" description="Helical" evidence="8">
    <location>
        <begin position="54"/>
        <end position="74"/>
    </location>
</feature>
<gene>
    <name evidence="9" type="ORF">AKO1_005726</name>
</gene>
<keyword evidence="7 8" id="KW-0472">Membrane</keyword>
<feature type="transmembrane region" description="Helical" evidence="8">
    <location>
        <begin position="27"/>
        <end position="48"/>
    </location>
</feature>
<comment type="function">
    <text evidence="8">Subunit of the oligosaccharyl transferase (OST) complex that catalyzes the initial transfer of a defined glycan (Glc(3)Man(9)GlcNAc(2) in eukaryotes) from the lipid carrier dolichol-pyrophosphate to an asparagine residue within an Asn-X-Ser/Thr consensus motif in nascent polypeptide chains, the first step in protein N-glycosylation. N-glycosylation occurs cotranslationally and the complex associates with the Sec61 complex at the channel-forming translocon complex that mediates protein translocation across the endoplasmic reticulum (ER). All subunits are required for a maximal enzyme activity.</text>
</comment>
<evidence type="ECO:0000256" key="3">
    <source>
        <dbReference type="ARBA" id="ARBA00009386"/>
    </source>
</evidence>
<evidence type="ECO:0000256" key="2">
    <source>
        <dbReference type="ARBA" id="ARBA00004922"/>
    </source>
</evidence>
<proteinExistence type="inferred from homology"/>
<keyword evidence="5 8" id="KW-0256">Endoplasmic reticulum</keyword>
<evidence type="ECO:0000256" key="5">
    <source>
        <dbReference type="ARBA" id="ARBA00022824"/>
    </source>
</evidence>
<evidence type="ECO:0000313" key="9">
    <source>
        <dbReference type="EMBL" id="KAL0477174.1"/>
    </source>
</evidence>
<feature type="transmembrane region" description="Helical" evidence="8">
    <location>
        <begin position="94"/>
        <end position="112"/>
    </location>
</feature>
<evidence type="ECO:0000313" key="10">
    <source>
        <dbReference type="Proteomes" id="UP001431209"/>
    </source>
</evidence>
<dbReference type="PANTHER" id="PTHR10705:SF0">
    <property type="entry name" value="DOLICHYL-DIPHOSPHOOLIGOSACCHARIDE--PROTEIN GLYCOSYLTRANSFERASE SUBUNIT DAD1"/>
    <property type="match status" value="1"/>
</dbReference>
<keyword evidence="10" id="KW-1185">Reference proteome</keyword>
<keyword evidence="6 8" id="KW-1133">Transmembrane helix</keyword>
<organism evidence="9 10">
    <name type="scientific">Acrasis kona</name>
    <dbReference type="NCBI Taxonomy" id="1008807"/>
    <lineage>
        <taxon>Eukaryota</taxon>
        <taxon>Discoba</taxon>
        <taxon>Heterolobosea</taxon>
        <taxon>Tetramitia</taxon>
        <taxon>Eutetramitia</taxon>
        <taxon>Acrasidae</taxon>
        <taxon>Acrasis</taxon>
    </lineage>
</organism>
<dbReference type="EMBL" id="JAOPGA020000148">
    <property type="protein sequence ID" value="KAL0477174.1"/>
    <property type="molecule type" value="Genomic_DNA"/>
</dbReference>
<comment type="caution">
    <text evidence="9">The sequence shown here is derived from an EMBL/GenBank/DDBJ whole genome shotgun (WGS) entry which is preliminary data.</text>
</comment>
<dbReference type="GO" id="GO:0008250">
    <property type="term" value="C:oligosaccharyltransferase complex"/>
    <property type="evidence" value="ECO:0007669"/>
    <property type="project" value="InterPro"/>
</dbReference>
<reference evidence="9 10" key="1">
    <citation type="submission" date="2024-03" db="EMBL/GenBank/DDBJ databases">
        <title>The Acrasis kona genome and developmental transcriptomes reveal deep origins of eukaryotic multicellular pathways.</title>
        <authorList>
            <person name="Sheikh S."/>
            <person name="Fu C.-J."/>
            <person name="Brown M.W."/>
            <person name="Baldauf S.L."/>
        </authorList>
    </citation>
    <scope>NUCLEOTIDE SEQUENCE [LARGE SCALE GENOMIC DNA]</scope>
    <source>
        <strain evidence="9 10">ATCC MYA-3509</strain>
    </source>
</reference>
<dbReference type="AlphaFoldDB" id="A0AAW2YJI6"/>
<evidence type="ECO:0000256" key="1">
    <source>
        <dbReference type="ARBA" id="ARBA00004477"/>
    </source>
</evidence>
<evidence type="ECO:0000256" key="8">
    <source>
        <dbReference type="RuleBase" id="RU361136"/>
    </source>
</evidence>
<name>A0AAW2YJI6_9EUKA</name>
<evidence type="ECO:0000256" key="7">
    <source>
        <dbReference type="ARBA" id="ARBA00023136"/>
    </source>
</evidence>
<dbReference type="Pfam" id="PF02109">
    <property type="entry name" value="DAD"/>
    <property type="match status" value="1"/>
</dbReference>
<dbReference type="PANTHER" id="PTHR10705">
    <property type="entry name" value="DOLICHYL-DIPHOSPHOOLIGOSACCHARIDE--PROTEIN GLYCOSYLTRANSFERASE SUBUNIT DAD1"/>
    <property type="match status" value="1"/>
</dbReference>
<dbReference type="PIRSF" id="PIRSF005588">
    <property type="entry name" value="DAD"/>
    <property type="match status" value="1"/>
</dbReference>
<keyword evidence="4 8" id="KW-0812">Transmembrane</keyword>
<comment type="subcellular location">
    <subcellularLocation>
        <location evidence="1 8">Endoplasmic reticulum membrane</location>
        <topology evidence="1 8">Multi-pass membrane protein</topology>
    </subcellularLocation>
</comment>
<sequence length="113" mass="12720">MANENIFEIIAKLVENYKKDTPQKVKLIDLFIVFTGLTAAIQFVYRVLVGTFPLNAFLAAFFTCLSLLVFTVALRKQVNPATSGEFRVVPERAFGDYIFCCVLTFFVAMSYIG</sequence>
<comment type="subunit">
    <text evidence="8">Component of the oligosaccharyltransferase (OST) complex.</text>
</comment>
<comment type="pathway">
    <text evidence="2 8">Protein modification; protein glycosylation.</text>
</comment>
<evidence type="ECO:0000256" key="4">
    <source>
        <dbReference type="ARBA" id="ARBA00022692"/>
    </source>
</evidence>
<dbReference type="GO" id="GO:0006487">
    <property type="term" value="P:protein N-linked glycosylation"/>
    <property type="evidence" value="ECO:0007669"/>
    <property type="project" value="TreeGrafter"/>
</dbReference>
<protein>
    <recommendedName>
        <fullName evidence="8">Dolichyl-diphosphooligosaccharide--protein glycosyltransferase subunit OST2</fullName>
        <shortName evidence="8">Oligosaccharyl transferase subunit OST2</shortName>
    </recommendedName>
</protein>
<comment type="similarity">
    <text evidence="3 8">Belongs to the DAD/OST2 family.</text>
</comment>